<dbReference type="InterPro" id="IPR039564">
    <property type="entry name" value="Peptidase_C39-like"/>
</dbReference>
<organism evidence="2 3">
    <name type="scientific">Marinilabilia salmonicolor</name>
    <dbReference type="NCBI Taxonomy" id="989"/>
    <lineage>
        <taxon>Bacteria</taxon>
        <taxon>Pseudomonadati</taxon>
        <taxon>Bacteroidota</taxon>
        <taxon>Bacteroidia</taxon>
        <taxon>Marinilabiliales</taxon>
        <taxon>Marinilabiliaceae</taxon>
        <taxon>Marinilabilia</taxon>
    </lineage>
</organism>
<comment type="caution">
    <text evidence="2">The sequence shown here is derived from an EMBL/GenBank/DDBJ whole genome shotgun (WGS) entry which is preliminary data.</text>
</comment>
<feature type="domain" description="Peptidase C39-like" evidence="1">
    <location>
        <begin position="7"/>
        <end position="195"/>
    </location>
</feature>
<proteinExistence type="predicted"/>
<sequence length="234" mass="27041">MKNRHFVSILSQPDDSTCGPTSLHAVYRYLGEDLSLDEVVQSVNYLPEGGTLAVMLGMDALKRGLKTRIYSYNLKMFDPSWEDFSSNELIERLELQLRYKHGKKFLQATRAYQQYLQMGGEIVFEDLNRSIFERYLHQGIPVLTGLSATYLYKSKREYTDHKDRSVYHDLKGEPMGHFVVLSGMDKDRVFIADPYKENPISGDNYYQVDAHRLINSILLGIVTYDANMLVLFKD</sequence>
<name>A0A368V0T6_9BACT</name>
<dbReference type="Pfam" id="PF13529">
    <property type="entry name" value="Peptidase_C39_2"/>
    <property type="match status" value="1"/>
</dbReference>
<keyword evidence="3" id="KW-1185">Reference proteome</keyword>
<evidence type="ECO:0000313" key="3">
    <source>
        <dbReference type="Proteomes" id="UP000252733"/>
    </source>
</evidence>
<dbReference type="Gene3D" id="3.90.70.10">
    <property type="entry name" value="Cysteine proteinases"/>
    <property type="match status" value="1"/>
</dbReference>
<evidence type="ECO:0000259" key="1">
    <source>
        <dbReference type="Pfam" id="PF13529"/>
    </source>
</evidence>
<gene>
    <name evidence="2" type="ORF">DFO77_11264</name>
</gene>
<reference evidence="2 3" key="1">
    <citation type="submission" date="2018-07" db="EMBL/GenBank/DDBJ databases">
        <title>Freshwater and sediment microbial communities from various areas in North America, analyzing microbe dynamics in response to fracking.</title>
        <authorList>
            <person name="Lamendella R."/>
        </authorList>
    </citation>
    <scope>NUCLEOTIDE SEQUENCE [LARGE SCALE GENOMIC DNA]</scope>
    <source>
        <strain evidence="2 3">160A</strain>
    </source>
</reference>
<accession>A0A368V0T6</accession>
<evidence type="ECO:0000313" key="2">
    <source>
        <dbReference type="EMBL" id="RCW33900.1"/>
    </source>
</evidence>
<dbReference type="Proteomes" id="UP000252733">
    <property type="component" value="Unassembled WGS sequence"/>
</dbReference>
<protein>
    <submittedName>
        <fullName evidence="2">Peptidase C39-like protein</fullName>
    </submittedName>
</protein>
<dbReference type="EMBL" id="QPIZ01000012">
    <property type="protein sequence ID" value="RCW33900.1"/>
    <property type="molecule type" value="Genomic_DNA"/>
</dbReference>
<dbReference type="RefSeq" id="WP_114437107.1">
    <property type="nucleotide sequence ID" value="NZ_QPIZ01000012.1"/>
</dbReference>
<dbReference type="AlphaFoldDB" id="A0A368V0T6"/>